<dbReference type="InParanoid" id="G1KYW5"/>
<organism evidence="3 4">
    <name type="scientific">Anolis carolinensis</name>
    <name type="common">Green anole</name>
    <name type="synonym">American chameleon</name>
    <dbReference type="NCBI Taxonomy" id="28377"/>
    <lineage>
        <taxon>Eukaryota</taxon>
        <taxon>Metazoa</taxon>
        <taxon>Chordata</taxon>
        <taxon>Craniata</taxon>
        <taxon>Vertebrata</taxon>
        <taxon>Euteleostomi</taxon>
        <taxon>Lepidosauria</taxon>
        <taxon>Squamata</taxon>
        <taxon>Bifurcata</taxon>
        <taxon>Unidentata</taxon>
        <taxon>Episquamata</taxon>
        <taxon>Toxicofera</taxon>
        <taxon>Iguania</taxon>
        <taxon>Dactyloidae</taxon>
        <taxon>Anolis</taxon>
    </lineage>
</organism>
<dbReference type="HOGENOM" id="CLU_927368_0_0_1"/>
<dbReference type="InterPro" id="IPR011990">
    <property type="entry name" value="TPR-like_helical_dom_sf"/>
</dbReference>
<dbReference type="SUPFAM" id="SSF48452">
    <property type="entry name" value="TPR-like"/>
    <property type="match status" value="1"/>
</dbReference>
<dbReference type="Ensembl" id="ENSACAT00000025980.3">
    <property type="protein sequence ID" value="ENSACAP00000021242.3"/>
    <property type="gene ID" value="ENSACAG00000027720.3"/>
</dbReference>
<dbReference type="PROSITE" id="PS50005">
    <property type="entry name" value="TPR"/>
    <property type="match status" value="1"/>
</dbReference>
<reference evidence="3 4" key="1">
    <citation type="submission" date="2009-12" db="EMBL/GenBank/DDBJ databases">
        <title>The Genome Sequence of Anolis carolinensis (Green Anole Lizard).</title>
        <authorList>
            <consortium name="The Genome Sequencing Platform"/>
            <person name="Di Palma F."/>
            <person name="Alfoldi J."/>
            <person name="Heiman D."/>
            <person name="Young S."/>
            <person name="Grabherr M."/>
            <person name="Johnson J."/>
            <person name="Lander E.S."/>
            <person name="Lindblad-Toh K."/>
        </authorList>
    </citation>
    <scope>NUCLEOTIDE SEQUENCE [LARGE SCALE GENOMIC DNA]</scope>
    <source>
        <strain evidence="3 4">JBL SC #1</strain>
    </source>
</reference>
<dbReference type="Proteomes" id="UP000001646">
    <property type="component" value="Chromosome 3"/>
</dbReference>
<protein>
    <submittedName>
        <fullName evidence="3">Uncharacterized protein</fullName>
    </submittedName>
</protein>
<keyword evidence="2" id="KW-0472">Membrane</keyword>
<dbReference type="AlphaFoldDB" id="G1KYW5"/>
<proteinExistence type="predicted"/>
<dbReference type="SMART" id="SM00028">
    <property type="entry name" value="TPR"/>
    <property type="match status" value="1"/>
</dbReference>
<dbReference type="Gene3D" id="1.25.40.10">
    <property type="entry name" value="Tetratricopeptide repeat domain"/>
    <property type="match status" value="1"/>
</dbReference>
<keyword evidence="4" id="KW-1185">Reference proteome</keyword>
<dbReference type="PANTHER" id="PTHR17550:SF4">
    <property type="entry name" value="E3 UBIQUITIN-PROTEIN LIGASE TTC3"/>
    <property type="match status" value="1"/>
</dbReference>
<reference evidence="3" key="2">
    <citation type="submission" date="2025-08" db="UniProtKB">
        <authorList>
            <consortium name="Ensembl"/>
        </authorList>
    </citation>
    <scope>IDENTIFICATION</scope>
</reference>
<evidence type="ECO:0000313" key="3">
    <source>
        <dbReference type="Ensembl" id="ENSACAP00000021242.3"/>
    </source>
</evidence>
<evidence type="ECO:0000256" key="1">
    <source>
        <dbReference type="PROSITE-ProRule" id="PRU00339"/>
    </source>
</evidence>
<accession>G1KYW5</accession>
<sequence>VYSPNFEDFMVATYGPGDLIAIWMFCTGECLLNCSFIFYPFFLSPSLFSTGDICKIWCGKPVHELQKYCDVIKICTFRPLLFVPQCNDPQKIHAPSDCQFGELNLERLYQIEVLEDVTNIAKKFVVSPHYVFFVFYVILNINAMEALDWVKYANDIGILQKLEKLGDYCWPFLEIFFAEYKHHISKVVLEDYDLLEAFESQYCENCVKKSEIMKKRGNEAFAKEKFDIAVSAYTKAIELWPENHLLYGNRALCFIRTGQYMVFGIWSGGALVLCDFMVLT</sequence>
<evidence type="ECO:0000313" key="4">
    <source>
        <dbReference type="Proteomes" id="UP000001646"/>
    </source>
</evidence>
<keyword evidence="1" id="KW-0802">TPR repeat</keyword>
<dbReference type="GeneTree" id="ENSGT00940000154465"/>
<keyword evidence="2" id="KW-1133">Transmembrane helix</keyword>
<dbReference type="PANTHER" id="PTHR17550">
    <property type="entry name" value="E3 UBIQUITIN-PROTEIN LIGASE TTC3"/>
    <property type="match status" value="1"/>
</dbReference>
<dbReference type="Bgee" id="ENSACAG00000027720">
    <property type="expression patterns" value="Expressed in forelimb bud and 13 other cell types or tissues"/>
</dbReference>
<evidence type="ECO:0000256" key="2">
    <source>
        <dbReference type="SAM" id="Phobius"/>
    </source>
</evidence>
<dbReference type="eggNOG" id="ENOG502SMXB">
    <property type="taxonomic scope" value="Eukaryota"/>
</dbReference>
<dbReference type="STRING" id="28377.ENSACAP00000021242"/>
<feature type="transmembrane region" description="Helical" evidence="2">
    <location>
        <begin position="260"/>
        <end position="279"/>
    </location>
</feature>
<dbReference type="InterPro" id="IPR019734">
    <property type="entry name" value="TPR_rpt"/>
</dbReference>
<feature type="transmembrane region" description="Helical" evidence="2">
    <location>
        <begin position="20"/>
        <end position="42"/>
    </location>
</feature>
<reference evidence="3" key="3">
    <citation type="submission" date="2025-09" db="UniProtKB">
        <authorList>
            <consortium name="Ensembl"/>
        </authorList>
    </citation>
    <scope>IDENTIFICATION</scope>
</reference>
<keyword evidence="2" id="KW-0812">Transmembrane</keyword>
<name>G1KYW5_ANOCA</name>
<feature type="repeat" description="TPR" evidence="1">
    <location>
        <begin position="210"/>
        <end position="243"/>
    </location>
</feature>